<dbReference type="InterPro" id="IPR050951">
    <property type="entry name" value="Retrovirus_Pol_polyprotein"/>
</dbReference>
<dbReference type="EMBL" id="GBRD01014582">
    <property type="protein sequence ID" value="JAG51244.1"/>
    <property type="molecule type" value="Transcribed_RNA"/>
</dbReference>
<proteinExistence type="predicted"/>
<organism evidence="1">
    <name type="scientific">Lygus hesperus</name>
    <name type="common">Western plant bug</name>
    <dbReference type="NCBI Taxonomy" id="30085"/>
    <lineage>
        <taxon>Eukaryota</taxon>
        <taxon>Metazoa</taxon>
        <taxon>Ecdysozoa</taxon>
        <taxon>Arthropoda</taxon>
        <taxon>Hexapoda</taxon>
        <taxon>Insecta</taxon>
        <taxon>Pterygota</taxon>
        <taxon>Neoptera</taxon>
        <taxon>Paraneoptera</taxon>
        <taxon>Hemiptera</taxon>
        <taxon>Heteroptera</taxon>
        <taxon>Panheteroptera</taxon>
        <taxon>Cimicomorpha</taxon>
        <taxon>Miridae</taxon>
        <taxon>Mirini</taxon>
        <taxon>Lygus</taxon>
    </lineage>
</organism>
<dbReference type="EMBL" id="GBRD01014813">
    <property type="protein sequence ID" value="JAG51013.1"/>
    <property type="molecule type" value="Transcribed_RNA"/>
</dbReference>
<dbReference type="Gene3D" id="3.30.420.10">
    <property type="entry name" value="Ribonuclease H-like superfamily/Ribonuclease H"/>
    <property type="match status" value="1"/>
</dbReference>
<evidence type="ECO:0000313" key="1">
    <source>
        <dbReference type="EMBL" id="JAG51244.1"/>
    </source>
</evidence>
<dbReference type="PANTHER" id="PTHR37984:SF5">
    <property type="entry name" value="PROTEIN NYNRIN-LIKE"/>
    <property type="match status" value="1"/>
</dbReference>
<evidence type="ECO:0008006" key="2">
    <source>
        <dbReference type="Google" id="ProtNLM"/>
    </source>
</evidence>
<accession>A0A0K8SDR7</accession>
<name>A0A0K8SDR7_LYGHE</name>
<protein>
    <recommendedName>
        <fullName evidence="2">Integrase catalytic domain-containing protein</fullName>
    </recommendedName>
</protein>
<dbReference type="InterPro" id="IPR036397">
    <property type="entry name" value="RNaseH_sf"/>
</dbReference>
<dbReference type="GO" id="GO:0003676">
    <property type="term" value="F:nucleic acid binding"/>
    <property type="evidence" value="ECO:0007669"/>
    <property type="project" value="InterPro"/>
</dbReference>
<sequence length="167" mass="19180">MVADHQRDWDRHLPLALMAYRATDHASTGFSPALMMFGRELTLPVTLLYGRVPHQTTTTEFAKALQQRLESVHQGARDKLCKAAANLKRRYNARAGMPTFKEGDHVWCYLPRRKVGYCPKLQSPWVGPCRVKKQITEVIYRIKLPSGKEYVLHADRLAKYKGDGREE</sequence>
<reference evidence="1" key="1">
    <citation type="submission" date="2014-09" db="EMBL/GenBank/DDBJ databases">
        <authorList>
            <person name="Magalhaes I.L.F."/>
            <person name="Oliveira U."/>
            <person name="Santos F.R."/>
            <person name="Vidigal T.H.D.A."/>
            <person name="Brescovit A.D."/>
            <person name="Santos A.J."/>
        </authorList>
    </citation>
    <scope>NUCLEOTIDE SEQUENCE</scope>
</reference>
<dbReference type="PANTHER" id="PTHR37984">
    <property type="entry name" value="PROTEIN CBG26694"/>
    <property type="match status" value="1"/>
</dbReference>
<dbReference type="AlphaFoldDB" id="A0A0K8SDR7"/>